<organism evidence="1 2">
    <name type="scientific">Pichia membranifaciens NRRL Y-2026</name>
    <dbReference type="NCBI Taxonomy" id="763406"/>
    <lineage>
        <taxon>Eukaryota</taxon>
        <taxon>Fungi</taxon>
        <taxon>Dikarya</taxon>
        <taxon>Ascomycota</taxon>
        <taxon>Saccharomycotina</taxon>
        <taxon>Pichiomycetes</taxon>
        <taxon>Pichiales</taxon>
        <taxon>Pichiaceae</taxon>
        <taxon>Pichia</taxon>
    </lineage>
</organism>
<dbReference type="PANTHER" id="PTHR37331:SF1">
    <property type="entry name" value="YALI0F11671P"/>
    <property type="match status" value="1"/>
</dbReference>
<dbReference type="OrthoDB" id="5397701at2759"/>
<sequence>MSATMNRILVFGPENYDKIGFVRRLFQVGEIGEEQITRGDTPRDKQGGLIIEDLPLQTKYYKTDVGVFIDEPETNDPQNYVQWIEELSSDEMSELREQIQLLFVLFPGSDGYEEFISGPLDKLNALLDAEHCETHKESLQWDGQILAMDTADASLLAEAQNAIQCVVWRNIELHDDDHDVFGALTTRQHGNGHHQDLARDMDLELRHFEQDLKMNRIAKAAYSVNRSLVNTIKYAKQDQLYLHQFNAGLTAVSFSPDHNKTPIGTVQTSGAEDKNLENLVLSVRNFKENKDFFPVLHKAFFENVYDDQTYIFDAMNYPGSFMAIGDYKVVLDYMNQRPELANTLGFVHVDPEGVMERGSYEKNDMYTLCNIDGIVTLSENMNEQLQKYL</sequence>
<dbReference type="RefSeq" id="XP_019017384.1">
    <property type="nucleotide sequence ID" value="XM_019164170.1"/>
</dbReference>
<name>A0A1E3NJI0_9ASCO</name>
<dbReference type="STRING" id="763406.A0A1E3NJI0"/>
<dbReference type="EMBL" id="KV454003">
    <property type="protein sequence ID" value="ODQ46271.1"/>
    <property type="molecule type" value="Genomic_DNA"/>
</dbReference>
<gene>
    <name evidence="1" type="ORF">PICMEDRAFT_72354</name>
</gene>
<dbReference type="GeneID" id="30180857"/>
<dbReference type="Proteomes" id="UP000094455">
    <property type="component" value="Unassembled WGS sequence"/>
</dbReference>
<reference evidence="1 2" key="1">
    <citation type="journal article" date="2016" name="Proc. Natl. Acad. Sci. U.S.A.">
        <title>Comparative genomics of biotechnologically important yeasts.</title>
        <authorList>
            <person name="Riley R."/>
            <person name="Haridas S."/>
            <person name="Wolfe K.H."/>
            <person name="Lopes M.R."/>
            <person name="Hittinger C.T."/>
            <person name="Goeker M."/>
            <person name="Salamov A.A."/>
            <person name="Wisecaver J.H."/>
            <person name="Long T.M."/>
            <person name="Calvey C.H."/>
            <person name="Aerts A.L."/>
            <person name="Barry K.W."/>
            <person name="Choi C."/>
            <person name="Clum A."/>
            <person name="Coughlan A.Y."/>
            <person name="Deshpande S."/>
            <person name="Douglass A.P."/>
            <person name="Hanson S.J."/>
            <person name="Klenk H.-P."/>
            <person name="LaButti K.M."/>
            <person name="Lapidus A."/>
            <person name="Lindquist E.A."/>
            <person name="Lipzen A.M."/>
            <person name="Meier-Kolthoff J.P."/>
            <person name="Ohm R.A."/>
            <person name="Otillar R.P."/>
            <person name="Pangilinan J.L."/>
            <person name="Peng Y."/>
            <person name="Rokas A."/>
            <person name="Rosa C.A."/>
            <person name="Scheuner C."/>
            <person name="Sibirny A.A."/>
            <person name="Slot J.C."/>
            <person name="Stielow J.B."/>
            <person name="Sun H."/>
            <person name="Kurtzman C.P."/>
            <person name="Blackwell M."/>
            <person name="Grigoriev I.V."/>
            <person name="Jeffries T.W."/>
        </authorList>
    </citation>
    <scope>NUCLEOTIDE SEQUENCE [LARGE SCALE GENOMIC DNA]</scope>
    <source>
        <strain evidence="1 2">NRRL Y-2026</strain>
    </source>
</reference>
<protein>
    <submittedName>
        <fullName evidence="1">Uncharacterized protein</fullName>
    </submittedName>
</protein>
<dbReference type="Gene3D" id="3.40.50.11960">
    <property type="match status" value="1"/>
</dbReference>
<keyword evidence="2" id="KW-1185">Reference proteome</keyword>
<evidence type="ECO:0000313" key="1">
    <source>
        <dbReference type="EMBL" id="ODQ46271.1"/>
    </source>
</evidence>
<dbReference type="AlphaFoldDB" id="A0A1E3NJI0"/>
<accession>A0A1E3NJI0</accession>
<proteinExistence type="predicted"/>
<evidence type="ECO:0000313" key="2">
    <source>
        <dbReference type="Proteomes" id="UP000094455"/>
    </source>
</evidence>
<dbReference type="PANTHER" id="PTHR37331">
    <property type="entry name" value="YALI0F11671P"/>
    <property type="match status" value="1"/>
</dbReference>